<dbReference type="GO" id="GO:0005507">
    <property type="term" value="F:copper ion binding"/>
    <property type="evidence" value="ECO:0007669"/>
    <property type="project" value="InterPro"/>
</dbReference>
<keyword evidence="10" id="KW-1185">Reference proteome</keyword>
<feature type="transmembrane region" description="Helical" evidence="7">
    <location>
        <begin position="122"/>
        <end position="141"/>
    </location>
</feature>
<organism evidence="9 10">
    <name type="scientific">Haladaptatus pallidirubidus</name>
    <dbReference type="NCBI Taxonomy" id="1008152"/>
    <lineage>
        <taxon>Archaea</taxon>
        <taxon>Methanobacteriati</taxon>
        <taxon>Methanobacteriota</taxon>
        <taxon>Stenosarchaea group</taxon>
        <taxon>Halobacteria</taxon>
        <taxon>Halobacteriales</taxon>
        <taxon>Haladaptataceae</taxon>
        <taxon>Haladaptatus</taxon>
    </lineage>
</organism>
<keyword evidence="7" id="KW-0812">Transmembrane</keyword>
<evidence type="ECO:0000256" key="2">
    <source>
        <dbReference type="ARBA" id="ARBA00022448"/>
    </source>
</evidence>
<comment type="caution">
    <text evidence="9">The sequence shown here is derived from an EMBL/GenBank/DDBJ whole genome shotgun (WGS) entry which is preliminary data.</text>
</comment>
<evidence type="ECO:0000256" key="6">
    <source>
        <dbReference type="ARBA" id="ARBA00023136"/>
    </source>
</evidence>
<keyword evidence="6 7" id="KW-0472">Membrane</keyword>
<dbReference type="SUPFAM" id="SSF49503">
    <property type="entry name" value="Cupredoxins"/>
    <property type="match status" value="1"/>
</dbReference>
<dbReference type="Gene3D" id="2.60.40.420">
    <property type="entry name" value="Cupredoxins - blue copper proteins"/>
    <property type="match status" value="1"/>
</dbReference>
<evidence type="ECO:0000256" key="3">
    <source>
        <dbReference type="ARBA" id="ARBA00022723"/>
    </source>
</evidence>
<dbReference type="RefSeq" id="WP_345411974.1">
    <property type="nucleotide sequence ID" value="NZ_BAABKX010000015.1"/>
</dbReference>
<keyword evidence="7" id="KW-1133">Transmembrane helix</keyword>
<name>A0AAV3ULP3_9EURY</name>
<evidence type="ECO:0000313" key="10">
    <source>
        <dbReference type="Proteomes" id="UP001501729"/>
    </source>
</evidence>
<protein>
    <recommendedName>
        <fullName evidence="8">Blue (type 1) copper domain-containing protein</fullName>
    </recommendedName>
</protein>
<dbReference type="GeneID" id="302506521"/>
<reference evidence="9 10" key="1">
    <citation type="journal article" date="2019" name="Int. J. Syst. Evol. Microbiol.">
        <title>The Global Catalogue of Microorganisms (GCM) 10K type strain sequencing project: providing services to taxonomists for standard genome sequencing and annotation.</title>
        <authorList>
            <consortium name="The Broad Institute Genomics Platform"/>
            <consortium name="The Broad Institute Genome Sequencing Center for Infectious Disease"/>
            <person name="Wu L."/>
            <person name="Ma J."/>
        </authorList>
    </citation>
    <scope>NUCLEOTIDE SEQUENCE [LARGE SCALE GENOMIC DNA]</scope>
    <source>
        <strain evidence="9 10">JCM 17504</strain>
    </source>
</reference>
<keyword evidence="3" id="KW-0479">Metal-binding</keyword>
<keyword evidence="5" id="KW-0186">Copper</keyword>
<dbReference type="PANTHER" id="PTHR34192:SF10">
    <property type="entry name" value="PLASTOCYANIN MAJOR ISOFORM, CHLOROPLASTIC-RELATED"/>
    <property type="match status" value="1"/>
</dbReference>
<sequence length="150" mass="16181">MTDRLVFEPESVTVAPGTTVVWDNVGSVGHSITAYEDEIPEDAEYVASGDFDSEQAARDAYPEGDIGGGEQYEHTFDVEGNYEYFCIPHESAGWSESSKSVRMASRVVAGALPLVPNSAMTMGIATISAMVTVLLLAYFFLKYGDGYGLD</sequence>
<keyword evidence="2" id="KW-0813">Transport</keyword>
<evidence type="ECO:0000256" key="1">
    <source>
        <dbReference type="ARBA" id="ARBA00004370"/>
    </source>
</evidence>
<dbReference type="AlphaFoldDB" id="A0AAV3ULP3"/>
<comment type="subcellular location">
    <subcellularLocation>
        <location evidence="1">Membrane</location>
    </subcellularLocation>
</comment>
<feature type="domain" description="Blue (type 1) copper" evidence="8">
    <location>
        <begin position="4"/>
        <end position="93"/>
    </location>
</feature>
<evidence type="ECO:0000259" key="8">
    <source>
        <dbReference type="Pfam" id="PF00127"/>
    </source>
</evidence>
<dbReference type="InterPro" id="IPR000923">
    <property type="entry name" value="BlueCu_1"/>
</dbReference>
<evidence type="ECO:0000256" key="4">
    <source>
        <dbReference type="ARBA" id="ARBA00022982"/>
    </source>
</evidence>
<gene>
    <name evidence="9" type="ORF">GCM10025751_38790</name>
</gene>
<dbReference type="Pfam" id="PF00127">
    <property type="entry name" value="Copper-bind"/>
    <property type="match status" value="1"/>
</dbReference>
<accession>A0AAV3ULP3</accession>
<dbReference type="GO" id="GO:0016020">
    <property type="term" value="C:membrane"/>
    <property type="evidence" value="ECO:0007669"/>
    <property type="project" value="UniProtKB-SubCell"/>
</dbReference>
<dbReference type="InterPro" id="IPR008972">
    <property type="entry name" value="Cupredoxin"/>
</dbReference>
<dbReference type="EMBL" id="BAABKX010000015">
    <property type="protein sequence ID" value="GAA5057135.1"/>
    <property type="molecule type" value="Genomic_DNA"/>
</dbReference>
<proteinExistence type="predicted"/>
<evidence type="ECO:0000313" key="9">
    <source>
        <dbReference type="EMBL" id="GAA5057135.1"/>
    </source>
</evidence>
<keyword evidence="4" id="KW-0249">Electron transport</keyword>
<dbReference type="Proteomes" id="UP001501729">
    <property type="component" value="Unassembled WGS sequence"/>
</dbReference>
<evidence type="ECO:0000256" key="7">
    <source>
        <dbReference type="SAM" id="Phobius"/>
    </source>
</evidence>
<dbReference type="PANTHER" id="PTHR34192">
    <property type="entry name" value="PLASTOCYANIN MAJOR ISOFORM, CHLOROPLASTIC-RELATED"/>
    <property type="match status" value="1"/>
</dbReference>
<dbReference type="GO" id="GO:0009055">
    <property type="term" value="F:electron transfer activity"/>
    <property type="evidence" value="ECO:0007669"/>
    <property type="project" value="InterPro"/>
</dbReference>
<evidence type="ECO:0000256" key="5">
    <source>
        <dbReference type="ARBA" id="ARBA00023008"/>
    </source>
</evidence>